<keyword evidence="2" id="KW-1185">Reference proteome</keyword>
<comment type="caution">
    <text evidence="1">The sequence shown here is derived from an EMBL/GenBank/DDBJ whole genome shotgun (WGS) entry which is preliminary data.</text>
</comment>
<accession>A0A3M7QDZ9</accession>
<evidence type="ECO:0000313" key="1">
    <source>
        <dbReference type="EMBL" id="RNA09155.1"/>
    </source>
</evidence>
<gene>
    <name evidence="1" type="ORF">BpHYR1_027674</name>
</gene>
<organism evidence="1 2">
    <name type="scientific">Brachionus plicatilis</name>
    <name type="common">Marine rotifer</name>
    <name type="synonym">Brachionus muelleri</name>
    <dbReference type="NCBI Taxonomy" id="10195"/>
    <lineage>
        <taxon>Eukaryota</taxon>
        <taxon>Metazoa</taxon>
        <taxon>Spiralia</taxon>
        <taxon>Gnathifera</taxon>
        <taxon>Rotifera</taxon>
        <taxon>Eurotatoria</taxon>
        <taxon>Monogononta</taxon>
        <taxon>Pseudotrocha</taxon>
        <taxon>Ploima</taxon>
        <taxon>Brachionidae</taxon>
        <taxon>Brachionus</taxon>
    </lineage>
</organism>
<evidence type="ECO:0000313" key="2">
    <source>
        <dbReference type="Proteomes" id="UP000276133"/>
    </source>
</evidence>
<protein>
    <submittedName>
        <fullName evidence="1">Uncharacterized protein</fullName>
    </submittedName>
</protein>
<sequence length="73" mass="8369">MNGLSLSTNKLRVRAYLVGTTPSDAARRRLGVYKQFKRKKNERNGFNVCIINQQASTLFNSQNVENKNRLNKP</sequence>
<name>A0A3M7QDZ9_BRAPC</name>
<dbReference type="EMBL" id="REGN01006530">
    <property type="protein sequence ID" value="RNA09155.1"/>
    <property type="molecule type" value="Genomic_DNA"/>
</dbReference>
<reference evidence="1 2" key="1">
    <citation type="journal article" date="2018" name="Sci. Rep.">
        <title>Genomic signatures of local adaptation to the degree of environmental predictability in rotifers.</title>
        <authorList>
            <person name="Franch-Gras L."/>
            <person name="Hahn C."/>
            <person name="Garcia-Roger E.M."/>
            <person name="Carmona M.J."/>
            <person name="Serra M."/>
            <person name="Gomez A."/>
        </authorList>
    </citation>
    <scope>NUCLEOTIDE SEQUENCE [LARGE SCALE GENOMIC DNA]</scope>
    <source>
        <strain evidence="1">HYR1</strain>
    </source>
</reference>
<dbReference type="Proteomes" id="UP000276133">
    <property type="component" value="Unassembled WGS sequence"/>
</dbReference>
<proteinExistence type="predicted"/>
<dbReference type="AlphaFoldDB" id="A0A3M7QDZ9"/>